<dbReference type="GO" id="GO:0009432">
    <property type="term" value="P:SOS response"/>
    <property type="evidence" value="ECO:0007669"/>
    <property type="project" value="UniProtKB-UniRule"/>
</dbReference>
<dbReference type="AlphaFoldDB" id="A0A1V5SFD3"/>
<evidence type="ECO:0000259" key="15">
    <source>
        <dbReference type="Pfam" id="PF01726"/>
    </source>
</evidence>
<dbReference type="SUPFAM" id="SSF51306">
    <property type="entry name" value="LexA/Signal peptidase"/>
    <property type="match status" value="1"/>
</dbReference>
<dbReference type="InterPro" id="IPR015927">
    <property type="entry name" value="Peptidase_S24_S26A/B/C"/>
</dbReference>
<dbReference type="GO" id="GO:0006508">
    <property type="term" value="P:proteolysis"/>
    <property type="evidence" value="ECO:0007669"/>
    <property type="project" value="InterPro"/>
</dbReference>
<dbReference type="InterPro" id="IPR036390">
    <property type="entry name" value="WH_DNA-bd_sf"/>
</dbReference>
<dbReference type="InterPro" id="IPR006197">
    <property type="entry name" value="Peptidase_S24_LexA"/>
</dbReference>
<keyword evidence="7 12" id="KW-0805">Transcription regulation</keyword>
<protein>
    <recommendedName>
        <fullName evidence="12">LexA repressor</fullName>
        <ecNumber evidence="12">3.4.21.88</ecNumber>
    </recommendedName>
</protein>
<keyword evidence="3 12" id="KW-0235">DNA replication</keyword>
<dbReference type="Gene3D" id="1.10.10.10">
    <property type="entry name" value="Winged helix-like DNA-binding domain superfamily/Winged helix DNA-binding domain"/>
    <property type="match status" value="1"/>
</dbReference>
<evidence type="ECO:0000256" key="7">
    <source>
        <dbReference type="ARBA" id="ARBA00023015"/>
    </source>
</evidence>
<dbReference type="InterPro" id="IPR050077">
    <property type="entry name" value="LexA_repressor"/>
</dbReference>
<evidence type="ECO:0000256" key="11">
    <source>
        <dbReference type="ARBA" id="ARBA00023236"/>
    </source>
</evidence>
<dbReference type="Pfam" id="PF01726">
    <property type="entry name" value="LexA_DNA_bind"/>
    <property type="match status" value="1"/>
</dbReference>
<keyword evidence="9 12" id="KW-0804">Transcription</keyword>
<dbReference type="NCBIfam" id="TIGR00498">
    <property type="entry name" value="lexA"/>
    <property type="match status" value="1"/>
</dbReference>
<dbReference type="SUPFAM" id="SSF46785">
    <property type="entry name" value="Winged helix' DNA-binding domain"/>
    <property type="match status" value="1"/>
</dbReference>
<name>A0A1V5SFD3_9BACT</name>
<keyword evidence="10 12" id="KW-0234">DNA repair</keyword>
<keyword evidence="8 12" id="KW-0238">DNA-binding</keyword>
<feature type="domain" description="Peptidase S24/S26A/S26B/S26C" evidence="14">
    <location>
        <begin position="83"/>
        <end position="192"/>
    </location>
</feature>
<dbReference type="InterPro" id="IPR006199">
    <property type="entry name" value="LexA_DNA-bd_dom"/>
</dbReference>
<gene>
    <name evidence="12 16" type="primary">lexA</name>
    <name evidence="16" type="ORF">BWY43_00124</name>
</gene>
<evidence type="ECO:0000256" key="3">
    <source>
        <dbReference type="ARBA" id="ARBA00022705"/>
    </source>
</evidence>
<evidence type="ECO:0000256" key="2">
    <source>
        <dbReference type="ARBA" id="ARBA00022491"/>
    </source>
</evidence>
<dbReference type="CDD" id="cd06529">
    <property type="entry name" value="S24_LexA-like"/>
    <property type="match status" value="1"/>
</dbReference>
<dbReference type="GO" id="GO:0006281">
    <property type="term" value="P:DNA repair"/>
    <property type="evidence" value="ECO:0007669"/>
    <property type="project" value="UniProtKB-UniRule"/>
</dbReference>
<dbReference type="Pfam" id="PF00717">
    <property type="entry name" value="Peptidase_S24"/>
    <property type="match status" value="1"/>
</dbReference>
<comment type="function">
    <text evidence="12">Represses a number of genes involved in the response to DNA damage (SOS response), including recA and lexA. In the presence of single-stranded DNA, RecA interacts with LexA causing an autocatalytic cleavage which disrupts the DNA-binding part of LexA, leading to derepression of the SOS regulon and eventually DNA repair.</text>
</comment>
<dbReference type="InterPro" id="IPR036388">
    <property type="entry name" value="WH-like_DNA-bd_sf"/>
</dbReference>
<comment type="catalytic activity">
    <reaction evidence="12">
        <text>Hydrolysis of Ala-|-Gly bond in repressor LexA.</text>
        <dbReference type="EC" id="3.4.21.88"/>
    </reaction>
</comment>
<dbReference type="EMBL" id="MWBO01000008">
    <property type="protein sequence ID" value="OQA53197.1"/>
    <property type="molecule type" value="Genomic_DNA"/>
</dbReference>
<accession>A0A1V5SFD3</accession>
<dbReference type="Gene3D" id="2.10.109.10">
    <property type="entry name" value="Umud Fragment, subunit A"/>
    <property type="match status" value="1"/>
</dbReference>
<evidence type="ECO:0000256" key="6">
    <source>
        <dbReference type="ARBA" id="ARBA00022813"/>
    </source>
</evidence>
<keyword evidence="5 12" id="KW-0378">Hydrolase</keyword>
<dbReference type="Proteomes" id="UP000485367">
    <property type="component" value="Unassembled WGS sequence"/>
</dbReference>
<dbReference type="GO" id="GO:0045892">
    <property type="term" value="P:negative regulation of DNA-templated transcription"/>
    <property type="evidence" value="ECO:0007669"/>
    <property type="project" value="UniProtKB-UniRule"/>
</dbReference>
<evidence type="ECO:0000256" key="13">
    <source>
        <dbReference type="RuleBase" id="RU003991"/>
    </source>
</evidence>
<reference evidence="16" key="1">
    <citation type="submission" date="2017-02" db="EMBL/GenBank/DDBJ databases">
        <title>Delving into the versatile metabolic prowess of the omnipresent phylum Bacteroidetes.</title>
        <authorList>
            <person name="Nobu M.K."/>
            <person name="Mei R."/>
            <person name="Narihiro T."/>
            <person name="Kuroda K."/>
            <person name="Liu W.-T."/>
        </authorList>
    </citation>
    <scope>NUCLEOTIDE SEQUENCE</scope>
    <source>
        <strain evidence="16">ADurb.Bin280</strain>
    </source>
</reference>
<keyword evidence="2 12" id="KW-0678">Repressor</keyword>
<dbReference type="InterPro" id="IPR006200">
    <property type="entry name" value="LexA"/>
</dbReference>
<organism evidence="16">
    <name type="scientific">candidate division WS2 bacterium ADurb.Bin280</name>
    <dbReference type="NCBI Taxonomy" id="1852829"/>
    <lineage>
        <taxon>Bacteria</taxon>
        <taxon>candidate division WS2</taxon>
    </lineage>
</organism>
<keyword evidence="4 12" id="KW-0227">DNA damage</keyword>
<keyword evidence="11 12" id="KW-0742">SOS response</keyword>
<comment type="subunit">
    <text evidence="12">Homodimer.</text>
</comment>
<feature type="active site" description="For autocatalytic cleavage activity" evidence="12">
    <location>
        <position position="123"/>
    </location>
</feature>
<feature type="DNA-binding region" description="H-T-H motif" evidence="12">
    <location>
        <begin position="31"/>
        <end position="51"/>
    </location>
</feature>
<comment type="caution">
    <text evidence="16">The sequence shown here is derived from an EMBL/GenBank/DDBJ whole genome shotgun (WGS) entry which is preliminary data.</text>
</comment>
<comment type="similarity">
    <text evidence="1 12 13">Belongs to the peptidase S24 family.</text>
</comment>
<feature type="domain" description="LexA repressor DNA-binding" evidence="15">
    <location>
        <begin position="6"/>
        <end position="67"/>
    </location>
</feature>
<dbReference type="PANTHER" id="PTHR33516">
    <property type="entry name" value="LEXA REPRESSOR"/>
    <property type="match status" value="1"/>
</dbReference>
<evidence type="ECO:0000256" key="10">
    <source>
        <dbReference type="ARBA" id="ARBA00023204"/>
    </source>
</evidence>
<dbReference type="InterPro" id="IPR039418">
    <property type="entry name" value="LexA-like"/>
</dbReference>
<evidence type="ECO:0000313" key="16">
    <source>
        <dbReference type="EMBL" id="OQA53197.1"/>
    </source>
</evidence>
<proteinExistence type="inferred from homology"/>
<sequence>MKKQLPLTKRQSEILSFIRAFIEENEYSPSYREIAKALELSSVATVAEYISILNQKGYLNKEGSGARSLQLTPSWDERVFEIPLMGLIAAGRPIEAIRTNETIEIPRDMVGHNVFALKVHGDSMIDDGILDGDYVIIEKTSNPKNGDIVVALIDQDNVTLKRFYREKSRIRLQPANKNYKPIYTKKAIVQGRLKGVIRKFD</sequence>
<evidence type="ECO:0000256" key="4">
    <source>
        <dbReference type="ARBA" id="ARBA00022763"/>
    </source>
</evidence>
<feature type="site" description="Cleavage; by autolysis" evidence="12">
    <location>
        <begin position="90"/>
        <end position="91"/>
    </location>
</feature>
<dbReference type="HAMAP" id="MF_00015">
    <property type="entry name" value="LexA"/>
    <property type="match status" value="1"/>
</dbReference>
<dbReference type="EC" id="3.4.21.88" evidence="12"/>
<evidence type="ECO:0000259" key="14">
    <source>
        <dbReference type="Pfam" id="PF00717"/>
    </source>
</evidence>
<evidence type="ECO:0000256" key="8">
    <source>
        <dbReference type="ARBA" id="ARBA00023125"/>
    </source>
</evidence>
<dbReference type="FunFam" id="2.10.109.10:FF:000001">
    <property type="entry name" value="LexA repressor"/>
    <property type="match status" value="1"/>
</dbReference>
<dbReference type="PRINTS" id="PR00726">
    <property type="entry name" value="LEXASERPTASE"/>
</dbReference>
<dbReference type="InterPro" id="IPR036286">
    <property type="entry name" value="LexA/Signal_pep-like_sf"/>
</dbReference>
<dbReference type="GO" id="GO:0004252">
    <property type="term" value="F:serine-type endopeptidase activity"/>
    <property type="evidence" value="ECO:0007669"/>
    <property type="project" value="UniProtKB-UniRule"/>
</dbReference>
<evidence type="ECO:0000256" key="9">
    <source>
        <dbReference type="ARBA" id="ARBA00023163"/>
    </source>
</evidence>
<evidence type="ECO:0000256" key="5">
    <source>
        <dbReference type="ARBA" id="ARBA00022801"/>
    </source>
</evidence>
<evidence type="ECO:0000256" key="12">
    <source>
        <dbReference type="HAMAP-Rule" id="MF_00015"/>
    </source>
</evidence>
<evidence type="ECO:0000256" key="1">
    <source>
        <dbReference type="ARBA" id="ARBA00007484"/>
    </source>
</evidence>
<feature type="active site" description="For autocatalytic cleavage activity" evidence="12">
    <location>
        <position position="161"/>
    </location>
</feature>
<dbReference type="GO" id="GO:0006260">
    <property type="term" value="P:DNA replication"/>
    <property type="evidence" value="ECO:0007669"/>
    <property type="project" value="UniProtKB-UniRule"/>
</dbReference>
<keyword evidence="6 12" id="KW-0068">Autocatalytic cleavage</keyword>
<dbReference type="GO" id="GO:0003677">
    <property type="term" value="F:DNA binding"/>
    <property type="evidence" value="ECO:0007669"/>
    <property type="project" value="UniProtKB-UniRule"/>
</dbReference>
<dbReference type="PANTHER" id="PTHR33516:SF2">
    <property type="entry name" value="LEXA REPRESSOR-RELATED"/>
    <property type="match status" value="1"/>
</dbReference>